<evidence type="ECO:0000313" key="1">
    <source>
        <dbReference type="EMBL" id="KAF7371425.1"/>
    </source>
</evidence>
<dbReference type="Proteomes" id="UP000623467">
    <property type="component" value="Unassembled WGS sequence"/>
</dbReference>
<proteinExistence type="predicted"/>
<evidence type="ECO:0000313" key="2">
    <source>
        <dbReference type="Proteomes" id="UP000623467"/>
    </source>
</evidence>
<comment type="caution">
    <text evidence="1">The sequence shown here is derived from an EMBL/GenBank/DDBJ whole genome shotgun (WGS) entry which is preliminary data.</text>
</comment>
<gene>
    <name evidence="1" type="ORF">MSAN_00779300</name>
</gene>
<keyword evidence="2" id="KW-1185">Reference proteome</keyword>
<reference evidence="1" key="1">
    <citation type="submission" date="2020-05" db="EMBL/GenBank/DDBJ databases">
        <title>Mycena genomes resolve the evolution of fungal bioluminescence.</title>
        <authorList>
            <person name="Tsai I.J."/>
        </authorList>
    </citation>
    <scope>NUCLEOTIDE SEQUENCE</scope>
    <source>
        <strain evidence="1">160909Yilan</strain>
    </source>
</reference>
<sequence>MPPPRARSLRAPVPAAVCDLAHQLLRRPRTTSALMNARVVALLESAAVVGVEHGSGLAARAAPHPHIPPRPAPHLLAFATTNGDYSLHPAHSPSPCGHVVSRGEARVGSSSMHGARFVRSAEGRDEMTEVVQTSRAQCTCSGGARSGGGEKACANAQVIHANRSDLRRVVIIIRTPVVRDHLTPPAENTRRVIDPSACGKCSSAPYLPSVPHPCARLRRRSEADDDNLVPIPDLSTGSLMGRMHGHGRNRLVLTGSCIVARCDAVVCVVWNNC</sequence>
<accession>A0A8H7DEH5</accession>
<dbReference type="AlphaFoldDB" id="A0A8H7DEH5"/>
<dbReference type="EMBL" id="JACAZH010000004">
    <property type="protein sequence ID" value="KAF7371425.1"/>
    <property type="molecule type" value="Genomic_DNA"/>
</dbReference>
<protein>
    <submittedName>
        <fullName evidence="1">Uncharacterized protein</fullName>
    </submittedName>
</protein>
<organism evidence="1 2">
    <name type="scientific">Mycena sanguinolenta</name>
    <dbReference type="NCBI Taxonomy" id="230812"/>
    <lineage>
        <taxon>Eukaryota</taxon>
        <taxon>Fungi</taxon>
        <taxon>Dikarya</taxon>
        <taxon>Basidiomycota</taxon>
        <taxon>Agaricomycotina</taxon>
        <taxon>Agaricomycetes</taxon>
        <taxon>Agaricomycetidae</taxon>
        <taxon>Agaricales</taxon>
        <taxon>Marasmiineae</taxon>
        <taxon>Mycenaceae</taxon>
        <taxon>Mycena</taxon>
    </lineage>
</organism>
<name>A0A8H7DEH5_9AGAR</name>